<dbReference type="RefSeq" id="WP_284305438.1">
    <property type="nucleotide sequence ID" value="NZ_BSUO01000001.1"/>
</dbReference>
<dbReference type="HAMAP" id="MF_00265">
    <property type="entry name" value="VapC_Nob1"/>
    <property type="match status" value="1"/>
</dbReference>
<keyword evidence="5 8" id="KW-0378">Hydrolase</keyword>
<dbReference type="InterPro" id="IPR002716">
    <property type="entry name" value="PIN_dom"/>
</dbReference>
<feature type="domain" description="PIN" evidence="9">
    <location>
        <begin position="1"/>
        <end position="121"/>
    </location>
</feature>
<accession>A0ABQ6IXC3</accession>
<dbReference type="InterPro" id="IPR022907">
    <property type="entry name" value="VapC_family"/>
</dbReference>
<evidence type="ECO:0000256" key="5">
    <source>
        <dbReference type="ARBA" id="ARBA00022801"/>
    </source>
</evidence>
<keyword evidence="3 8" id="KW-0540">Nuclease</keyword>
<evidence type="ECO:0000256" key="6">
    <source>
        <dbReference type="ARBA" id="ARBA00022842"/>
    </source>
</evidence>
<dbReference type="Proteomes" id="UP001157126">
    <property type="component" value="Unassembled WGS sequence"/>
</dbReference>
<dbReference type="EC" id="3.1.-.-" evidence="8"/>
<evidence type="ECO:0000256" key="4">
    <source>
        <dbReference type="ARBA" id="ARBA00022723"/>
    </source>
</evidence>
<evidence type="ECO:0000313" key="11">
    <source>
        <dbReference type="Proteomes" id="UP001157126"/>
    </source>
</evidence>
<evidence type="ECO:0000256" key="3">
    <source>
        <dbReference type="ARBA" id="ARBA00022722"/>
    </source>
</evidence>
<keyword evidence="11" id="KW-1185">Reference proteome</keyword>
<sequence length="133" mass="13955">MILDTSAVIAILAGEPEAAELAALIQEAGNVRISAGTLIEASLVCGPVRQQALDDFIAEAQAEVVPVDEEQARLARGGHLRFGRGSGSPARLDYGDCFSYALARQADDALLFIGDDFTHTDVRSARGEPTGGQ</sequence>
<protein>
    <recommendedName>
        <fullName evidence="8">Ribonuclease VapC</fullName>
        <shortName evidence="8">RNase VapC</shortName>
        <ecNumber evidence="8">3.1.-.-</ecNumber>
    </recommendedName>
    <alternativeName>
        <fullName evidence="8">Toxin VapC</fullName>
    </alternativeName>
</protein>
<name>A0ABQ6IXC3_9MICO</name>
<evidence type="ECO:0000259" key="9">
    <source>
        <dbReference type="Pfam" id="PF01850"/>
    </source>
</evidence>
<organism evidence="10 11">
    <name type="scientific">Mobilicoccus caccae</name>
    <dbReference type="NCBI Taxonomy" id="1859295"/>
    <lineage>
        <taxon>Bacteria</taxon>
        <taxon>Bacillati</taxon>
        <taxon>Actinomycetota</taxon>
        <taxon>Actinomycetes</taxon>
        <taxon>Micrococcales</taxon>
        <taxon>Dermatophilaceae</taxon>
        <taxon>Mobilicoccus</taxon>
    </lineage>
</organism>
<evidence type="ECO:0000313" key="10">
    <source>
        <dbReference type="EMBL" id="GMA41953.1"/>
    </source>
</evidence>
<feature type="binding site" evidence="8">
    <location>
        <position position="96"/>
    </location>
    <ligand>
        <name>Mg(2+)</name>
        <dbReference type="ChEBI" id="CHEBI:18420"/>
    </ligand>
</feature>
<dbReference type="CDD" id="cd09871">
    <property type="entry name" value="PIN_MtVapC28-VapC30-like"/>
    <property type="match status" value="1"/>
</dbReference>
<dbReference type="Pfam" id="PF01850">
    <property type="entry name" value="PIN"/>
    <property type="match status" value="1"/>
</dbReference>
<dbReference type="PANTHER" id="PTHR33653">
    <property type="entry name" value="RIBONUCLEASE VAPC2"/>
    <property type="match status" value="1"/>
</dbReference>
<evidence type="ECO:0000256" key="1">
    <source>
        <dbReference type="ARBA" id="ARBA00001946"/>
    </source>
</evidence>
<dbReference type="InterPro" id="IPR029060">
    <property type="entry name" value="PIN-like_dom_sf"/>
</dbReference>
<evidence type="ECO:0000256" key="8">
    <source>
        <dbReference type="HAMAP-Rule" id="MF_00265"/>
    </source>
</evidence>
<evidence type="ECO:0000256" key="7">
    <source>
        <dbReference type="ARBA" id="ARBA00038093"/>
    </source>
</evidence>
<dbReference type="Gene3D" id="3.40.50.1010">
    <property type="entry name" value="5'-nuclease"/>
    <property type="match status" value="1"/>
</dbReference>
<dbReference type="InterPro" id="IPR050556">
    <property type="entry name" value="Type_II_TA_system_RNase"/>
</dbReference>
<comment type="cofactor">
    <cofactor evidence="1 8">
        <name>Mg(2+)</name>
        <dbReference type="ChEBI" id="CHEBI:18420"/>
    </cofactor>
</comment>
<proteinExistence type="inferred from homology"/>
<keyword evidence="6 8" id="KW-0460">Magnesium</keyword>
<feature type="binding site" evidence="8">
    <location>
        <position position="4"/>
    </location>
    <ligand>
        <name>Mg(2+)</name>
        <dbReference type="ChEBI" id="CHEBI:18420"/>
    </ligand>
</feature>
<comment type="caution">
    <text evidence="10">The sequence shown here is derived from an EMBL/GenBank/DDBJ whole genome shotgun (WGS) entry which is preliminary data.</text>
</comment>
<evidence type="ECO:0000256" key="2">
    <source>
        <dbReference type="ARBA" id="ARBA00022649"/>
    </source>
</evidence>
<comment type="function">
    <text evidence="8">Toxic component of a toxin-antitoxin (TA) system. An RNase.</text>
</comment>
<keyword evidence="2 8" id="KW-1277">Toxin-antitoxin system</keyword>
<keyword evidence="4 8" id="KW-0479">Metal-binding</keyword>
<dbReference type="PANTHER" id="PTHR33653:SF1">
    <property type="entry name" value="RIBONUCLEASE VAPC2"/>
    <property type="match status" value="1"/>
</dbReference>
<comment type="similarity">
    <text evidence="7 8">Belongs to the PINc/VapC protein family.</text>
</comment>
<reference evidence="11" key="1">
    <citation type="journal article" date="2019" name="Int. J. Syst. Evol. Microbiol.">
        <title>The Global Catalogue of Microorganisms (GCM) 10K type strain sequencing project: providing services to taxonomists for standard genome sequencing and annotation.</title>
        <authorList>
            <consortium name="The Broad Institute Genomics Platform"/>
            <consortium name="The Broad Institute Genome Sequencing Center for Infectious Disease"/>
            <person name="Wu L."/>
            <person name="Ma J."/>
        </authorList>
    </citation>
    <scope>NUCLEOTIDE SEQUENCE [LARGE SCALE GENOMIC DNA]</scope>
    <source>
        <strain evidence="11">NBRC 113072</strain>
    </source>
</reference>
<keyword evidence="8" id="KW-0800">Toxin</keyword>
<dbReference type="EMBL" id="BSUO01000001">
    <property type="protein sequence ID" value="GMA41953.1"/>
    <property type="molecule type" value="Genomic_DNA"/>
</dbReference>
<dbReference type="SUPFAM" id="SSF88723">
    <property type="entry name" value="PIN domain-like"/>
    <property type="match status" value="1"/>
</dbReference>
<gene>
    <name evidence="10" type="primary">vapC28</name>
    <name evidence="8" type="synonym">vapC</name>
    <name evidence="10" type="ORF">GCM10025883_39980</name>
</gene>